<organism evidence="3">
    <name type="scientific">viral metagenome</name>
    <dbReference type="NCBI Taxonomy" id="1070528"/>
    <lineage>
        <taxon>unclassified sequences</taxon>
        <taxon>metagenomes</taxon>
        <taxon>organismal metagenomes</taxon>
    </lineage>
</organism>
<evidence type="ECO:0000313" key="1">
    <source>
        <dbReference type="EMBL" id="QJA61437.1"/>
    </source>
</evidence>
<accession>A0A6M3XJK4</accession>
<dbReference type="EMBL" id="MT142462">
    <property type="protein sequence ID" value="QJA81520.1"/>
    <property type="molecule type" value="Genomic_DNA"/>
</dbReference>
<name>A0A6M3XJK4_9ZZZZ</name>
<protein>
    <submittedName>
        <fullName evidence="3">Uncharacterized protein</fullName>
    </submittedName>
</protein>
<dbReference type="EMBL" id="MT141441">
    <property type="protein sequence ID" value="QJA61437.1"/>
    <property type="molecule type" value="Genomic_DNA"/>
</dbReference>
<gene>
    <name evidence="2" type="ORF">MM415A00525_0023</name>
    <name evidence="1" type="ORF">MM415B00946_0030</name>
    <name evidence="3" type="ORF">TM448B00765_0027</name>
</gene>
<evidence type="ECO:0000313" key="2">
    <source>
        <dbReference type="EMBL" id="QJA81520.1"/>
    </source>
</evidence>
<dbReference type="AlphaFoldDB" id="A0A6M3XJK4"/>
<reference evidence="3" key="1">
    <citation type="submission" date="2020-03" db="EMBL/GenBank/DDBJ databases">
        <title>The deep terrestrial virosphere.</title>
        <authorList>
            <person name="Holmfeldt K."/>
            <person name="Nilsson E."/>
            <person name="Simone D."/>
            <person name="Lopez-Fernandez M."/>
            <person name="Wu X."/>
            <person name="de Brujin I."/>
            <person name="Lundin D."/>
            <person name="Andersson A."/>
            <person name="Bertilsson S."/>
            <person name="Dopson M."/>
        </authorList>
    </citation>
    <scope>NUCLEOTIDE SEQUENCE</scope>
    <source>
        <strain evidence="2">MM415A00525</strain>
        <strain evidence="1">MM415B00946</strain>
        <strain evidence="3">TM448B00765</strain>
    </source>
</reference>
<dbReference type="EMBL" id="MT144655">
    <property type="protein sequence ID" value="QJH96555.1"/>
    <property type="molecule type" value="Genomic_DNA"/>
</dbReference>
<sequence>MKLDDFFKHVEDEHKPENIDVEDYEDLPSLSDRLGGIKMPKHEVKKITKISFEGAFKSSTRAIVERLLKDIKVLDTYTNEDKPHTLYVVTSVLVTSELVGSNLPSFLYG</sequence>
<proteinExistence type="predicted"/>
<evidence type="ECO:0000313" key="3">
    <source>
        <dbReference type="EMBL" id="QJH96555.1"/>
    </source>
</evidence>